<protein>
    <submittedName>
        <fullName evidence="4">CUB_2 domain-containing protein</fullName>
    </submittedName>
</protein>
<reference evidence="4" key="2">
    <citation type="submission" date="2022-06" db="UniProtKB">
        <authorList>
            <consortium name="EnsemblMetazoa"/>
        </authorList>
    </citation>
    <scope>IDENTIFICATION</scope>
    <source>
        <strain evidence="4">DF5081</strain>
    </source>
</reference>
<keyword evidence="1" id="KW-1133">Transmembrane helix</keyword>
<evidence type="ECO:0000256" key="1">
    <source>
        <dbReference type="SAM" id="Phobius"/>
    </source>
</evidence>
<dbReference type="EnsemblMetazoa" id="CJA05166.1">
    <property type="protein sequence ID" value="CJA05166.1"/>
    <property type="gene ID" value="WBGene00124370"/>
</dbReference>
<dbReference type="PANTHER" id="PTHR47407">
    <property type="entry name" value="PROTEIN CBG15905-RELATED"/>
    <property type="match status" value="1"/>
</dbReference>
<evidence type="ECO:0000256" key="2">
    <source>
        <dbReference type="SAM" id="SignalP"/>
    </source>
</evidence>
<keyword evidence="2" id="KW-0732">Signal</keyword>
<keyword evidence="1" id="KW-0472">Membrane</keyword>
<keyword evidence="1" id="KW-0812">Transmembrane</keyword>
<feature type="transmembrane region" description="Helical" evidence="1">
    <location>
        <begin position="465"/>
        <end position="484"/>
    </location>
</feature>
<name>A0A8R1DKS6_CAEJA</name>
<feature type="domain" description="CUB-like" evidence="3">
    <location>
        <begin position="24"/>
        <end position="140"/>
    </location>
</feature>
<dbReference type="Pfam" id="PF02408">
    <property type="entry name" value="CUB_2"/>
    <property type="match status" value="1"/>
</dbReference>
<dbReference type="PANTHER" id="PTHR47407:SF2">
    <property type="entry name" value="CUB-LIKE DOMAIN-CONTAINING PROTEIN-RELATED"/>
    <property type="match status" value="1"/>
</dbReference>
<feature type="chain" id="PRO_5035727004" evidence="2">
    <location>
        <begin position="25"/>
        <end position="485"/>
    </location>
</feature>
<evidence type="ECO:0000313" key="5">
    <source>
        <dbReference type="Proteomes" id="UP000005237"/>
    </source>
</evidence>
<keyword evidence="5" id="KW-1185">Reference proteome</keyword>
<sequence length="485" mass="53164">MISKCSALPVLLLIFCQIVHFSQQLDCSQIKDSDQVAGKTLKIPESSTSPVDVPANFNCTYKIKPPSLVYAQVNVTSNLKNFGDVITVTDWKGGVTKIVSNATFTTNFYVFSQTETTVNVATGNSNGSQFLITISYVSLPVPLEKTLDKTPQNLNYYMLDILRRQPITVSSDDKLTLTVARSSHTADQFSNYYVIDGNFSDPKSINKLSDLSATSFNFKSTGNQLTVVGLDNQSQYSSIIFTPANQSTGYSKFAGVTVADRTGTVNVNVAKNEIAAVMVVAKNSDQLVLTTLKEDTTSSNCILLSVTGPPSAQSQTLIDFYSDTYSIPQLFPFNYFTFIAANCSAQLSFSTKIPGDYYEISDEKSGFIFSPSYFNSAAKSDFNVTYTYTGTDKMQFSVDIDSVAGNSNGQLDVNIYDEKWQKMLSTVITGDESGTRSRAFGKYLNVQMSGGGSSKLRYRLSSSSFGVFGFTSQLSMLFLLLWIIF</sequence>
<dbReference type="AlphaFoldDB" id="A0A8R1DKS6"/>
<evidence type="ECO:0000259" key="3">
    <source>
        <dbReference type="Pfam" id="PF02408"/>
    </source>
</evidence>
<evidence type="ECO:0000313" key="4">
    <source>
        <dbReference type="EnsemblMetazoa" id="CJA05166.1"/>
    </source>
</evidence>
<reference evidence="5" key="1">
    <citation type="submission" date="2010-08" db="EMBL/GenBank/DDBJ databases">
        <authorList>
            <consortium name="Caenorhabditis japonica Sequencing Consortium"/>
            <person name="Wilson R.K."/>
        </authorList>
    </citation>
    <scope>NUCLEOTIDE SEQUENCE [LARGE SCALE GENOMIC DNA]</scope>
    <source>
        <strain evidence="5">DF5081</strain>
    </source>
</reference>
<feature type="signal peptide" evidence="2">
    <location>
        <begin position="1"/>
        <end position="24"/>
    </location>
</feature>
<dbReference type="InterPro" id="IPR003366">
    <property type="entry name" value="CUB-like_dom"/>
</dbReference>
<accession>A0A8R1DKS6</accession>
<dbReference type="Proteomes" id="UP000005237">
    <property type="component" value="Unassembled WGS sequence"/>
</dbReference>
<organism evidence="4 5">
    <name type="scientific">Caenorhabditis japonica</name>
    <dbReference type="NCBI Taxonomy" id="281687"/>
    <lineage>
        <taxon>Eukaryota</taxon>
        <taxon>Metazoa</taxon>
        <taxon>Ecdysozoa</taxon>
        <taxon>Nematoda</taxon>
        <taxon>Chromadorea</taxon>
        <taxon>Rhabditida</taxon>
        <taxon>Rhabditina</taxon>
        <taxon>Rhabditomorpha</taxon>
        <taxon>Rhabditoidea</taxon>
        <taxon>Rhabditidae</taxon>
        <taxon>Peloderinae</taxon>
        <taxon>Caenorhabditis</taxon>
    </lineage>
</organism>
<proteinExistence type="predicted"/>